<evidence type="ECO:0000313" key="1">
    <source>
        <dbReference type="EMBL" id="GAA1504662.1"/>
    </source>
</evidence>
<evidence type="ECO:0008006" key="3">
    <source>
        <dbReference type="Google" id="ProtNLM"/>
    </source>
</evidence>
<protein>
    <recommendedName>
        <fullName evidence="3">SAM-dependent methyltransferase</fullName>
    </recommendedName>
</protein>
<keyword evidence="2" id="KW-1185">Reference proteome</keyword>
<evidence type="ECO:0000313" key="2">
    <source>
        <dbReference type="Proteomes" id="UP001500842"/>
    </source>
</evidence>
<gene>
    <name evidence="1" type="ORF">GCM10009788_05150</name>
</gene>
<name>A0ABN1ZU80_9ACTN</name>
<proteinExistence type="predicted"/>
<accession>A0ABN1ZU80</accession>
<dbReference type="EMBL" id="BAAAOR010000004">
    <property type="protein sequence ID" value="GAA1504662.1"/>
    <property type="molecule type" value="Genomic_DNA"/>
</dbReference>
<comment type="caution">
    <text evidence="1">The sequence shown here is derived from an EMBL/GenBank/DDBJ whole genome shotgun (WGS) entry which is preliminary data.</text>
</comment>
<dbReference type="Proteomes" id="UP001500842">
    <property type="component" value="Unassembled WGS sequence"/>
</dbReference>
<sequence length="50" mass="5751">MSSDYFTSAENDYRRQQVARGMAASRAGRSRASWLRRIFATDPSLARRAR</sequence>
<reference evidence="1 2" key="1">
    <citation type="journal article" date="2019" name="Int. J. Syst. Evol. Microbiol.">
        <title>The Global Catalogue of Microorganisms (GCM) 10K type strain sequencing project: providing services to taxonomists for standard genome sequencing and annotation.</title>
        <authorList>
            <consortium name="The Broad Institute Genomics Platform"/>
            <consortium name="The Broad Institute Genome Sequencing Center for Infectious Disease"/>
            <person name="Wu L."/>
            <person name="Ma J."/>
        </authorList>
    </citation>
    <scope>NUCLEOTIDE SEQUENCE [LARGE SCALE GENOMIC DNA]</scope>
    <source>
        <strain evidence="1 2">JCM 14942</strain>
    </source>
</reference>
<dbReference type="RefSeq" id="WP_181410700.1">
    <property type="nucleotide sequence ID" value="NZ_BAAAOR010000004.1"/>
</dbReference>
<organism evidence="1 2">
    <name type="scientific">Nocardioides humi</name>
    <dbReference type="NCBI Taxonomy" id="449461"/>
    <lineage>
        <taxon>Bacteria</taxon>
        <taxon>Bacillati</taxon>
        <taxon>Actinomycetota</taxon>
        <taxon>Actinomycetes</taxon>
        <taxon>Propionibacteriales</taxon>
        <taxon>Nocardioidaceae</taxon>
        <taxon>Nocardioides</taxon>
    </lineage>
</organism>